<dbReference type="AlphaFoldDB" id="A0AAV8Z6Z7"/>
<dbReference type="Proteomes" id="UP001162162">
    <property type="component" value="Unassembled WGS sequence"/>
</dbReference>
<protein>
    <submittedName>
        <fullName evidence="1">Uncharacterized protein</fullName>
    </submittedName>
</protein>
<organism evidence="1 2">
    <name type="scientific">Aromia moschata</name>
    <dbReference type="NCBI Taxonomy" id="1265417"/>
    <lineage>
        <taxon>Eukaryota</taxon>
        <taxon>Metazoa</taxon>
        <taxon>Ecdysozoa</taxon>
        <taxon>Arthropoda</taxon>
        <taxon>Hexapoda</taxon>
        <taxon>Insecta</taxon>
        <taxon>Pterygota</taxon>
        <taxon>Neoptera</taxon>
        <taxon>Endopterygota</taxon>
        <taxon>Coleoptera</taxon>
        <taxon>Polyphaga</taxon>
        <taxon>Cucujiformia</taxon>
        <taxon>Chrysomeloidea</taxon>
        <taxon>Cerambycidae</taxon>
        <taxon>Cerambycinae</taxon>
        <taxon>Callichromatini</taxon>
        <taxon>Aromia</taxon>
    </lineage>
</organism>
<comment type="caution">
    <text evidence="1">The sequence shown here is derived from an EMBL/GenBank/DDBJ whole genome shotgun (WGS) entry which is preliminary data.</text>
</comment>
<evidence type="ECO:0000313" key="1">
    <source>
        <dbReference type="EMBL" id="KAJ8959863.1"/>
    </source>
</evidence>
<dbReference type="EMBL" id="JAPWTK010000011">
    <property type="protein sequence ID" value="KAJ8959863.1"/>
    <property type="molecule type" value="Genomic_DNA"/>
</dbReference>
<accession>A0AAV8Z6Z7</accession>
<keyword evidence="2" id="KW-1185">Reference proteome</keyword>
<proteinExistence type="predicted"/>
<sequence length="74" mass="8260">MLKVVGECCTGMNVYPAHKFLNGLNGLKRGVKRPKTIPGRPSTLKTDDNVDRIANVTEVLDQLTEADFQHCFEQ</sequence>
<reference evidence="1" key="1">
    <citation type="journal article" date="2023" name="Insect Mol. Biol.">
        <title>Genome sequencing provides insights into the evolution of gene families encoding plant cell wall-degrading enzymes in longhorned beetles.</title>
        <authorList>
            <person name="Shin N.R."/>
            <person name="Okamura Y."/>
            <person name="Kirsch R."/>
            <person name="Pauchet Y."/>
        </authorList>
    </citation>
    <scope>NUCLEOTIDE SEQUENCE</scope>
    <source>
        <strain evidence="1">AMC_N1</strain>
    </source>
</reference>
<gene>
    <name evidence="1" type="ORF">NQ318_011597</name>
</gene>
<name>A0AAV8Z6Z7_9CUCU</name>
<evidence type="ECO:0000313" key="2">
    <source>
        <dbReference type="Proteomes" id="UP001162162"/>
    </source>
</evidence>